<keyword evidence="4" id="KW-1185">Reference proteome</keyword>
<name>A0ABV2AK56_9EUKA</name>
<keyword evidence="1" id="KW-0863">Zinc-finger</keyword>
<feature type="zinc finger region" description="C3H1-type" evidence="1">
    <location>
        <begin position="23"/>
        <end position="51"/>
    </location>
</feature>
<proteinExistence type="predicted"/>
<accession>A0ABV2AK56</accession>
<dbReference type="Proteomes" id="UP001439008">
    <property type="component" value="Unassembled WGS sequence"/>
</dbReference>
<gene>
    <name evidence="3" type="ORF">MHBO_001737</name>
</gene>
<dbReference type="EMBL" id="JBDODL010000476">
    <property type="protein sequence ID" value="MES1920007.1"/>
    <property type="molecule type" value="Genomic_DNA"/>
</dbReference>
<evidence type="ECO:0000259" key="2">
    <source>
        <dbReference type="PROSITE" id="PS50103"/>
    </source>
</evidence>
<reference evidence="3 4" key="1">
    <citation type="journal article" date="2024" name="BMC Biol.">
        <title>Comparative genomics of Ascetosporea gives new insight into the evolutionary basis for animal parasitism in Rhizaria.</title>
        <authorList>
            <person name="Hiltunen Thoren M."/>
            <person name="Onut-Brannstrom I."/>
            <person name="Alfjorden A."/>
            <person name="Peckova H."/>
            <person name="Swords F."/>
            <person name="Hooper C."/>
            <person name="Holzer A.S."/>
            <person name="Bass D."/>
            <person name="Burki F."/>
        </authorList>
    </citation>
    <scope>NUCLEOTIDE SEQUENCE [LARGE SCALE GENOMIC DNA]</scope>
    <source>
        <strain evidence="3">20-A016</strain>
    </source>
</reference>
<dbReference type="InterPro" id="IPR000571">
    <property type="entry name" value="Znf_CCCH"/>
</dbReference>
<organism evidence="3 4">
    <name type="scientific">Bonamia ostreae</name>
    <dbReference type="NCBI Taxonomy" id="126728"/>
    <lineage>
        <taxon>Eukaryota</taxon>
        <taxon>Sar</taxon>
        <taxon>Rhizaria</taxon>
        <taxon>Endomyxa</taxon>
        <taxon>Ascetosporea</taxon>
        <taxon>Haplosporida</taxon>
        <taxon>Bonamia</taxon>
    </lineage>
</organism>
<evidence type="ECO:0000256" key="1">
    <source>
        <dbReference type="PROSITE-ProRule" id="PRU00723"/>
    </source>
</evidence>
<evidence type="ECO:0000313" key="4">
    <source>
        <dbReference type="Proteomes" id="UP001439008"/>
    </source>
</evidence>
<dbReference type="Gene3D" id="3.30.1370.210">
    <property type="match status" value="1"/>
</dbReference>
<comment type="caution">
    <text evidence="3">The sequence shown here is derived from an EMBL/GenBank/DDBJ whole genome shotgun (WGS) entry which is preliminary data.</text>
</comment>
<keyword evidence="1" id="KW-0479">Metal-binding</keyword>
<feature type="domain" description="C3H1-type" evidence="2">
    <location>
        <begin position="23"/>
        <end position="51"/>
    </location>
</feature>
<evidence type="ECO:0000313" key="3">
    <source>
        <dbReference type="EMBL" id="MES1920007.1"/>
    </source>
</evidence>
<dbReference type="Pfam" id="PF25427">
    <property type="entry name" value="zf-CCCH_UNK"/>
    <property type="match status" value="1"/>
</dbReference>
<sequence>MELNLPKNVYSYDKSNHDFYLKNFRKIVCTDFIMKNCPFDSKSCFYSHSLKPQRRVGNLDKNYGIFYKSEACEKMLKQQICEKDVECDCAHSQFEIDYHPDFFKTRECASPLSSKNGFCAKYGLHCPNAHGDNDLRIFSMLL</sequence>
<dbReference type="PROSITE" id="PS50103">
    <property type="entry name" value="ZF_C3H1"/>
    <property type="match status" value="1"/>
</dbReference>
<dbReference type="SMART" id="SM00356">
    <property type="entry name" value="ZnF_C3H1"/>
    <property type="match status" value="3"/>
</dbReference>
<keyword evidence="1" id="KW-0862">Zinc</keyword>
<protein>
    <recommendedName>
        <fullName evidence="2">C3H1-type domain-containing protein</fullName>
    </recommendedName>
</protein>